<keyword evidence="8" id="KW-1185">Reference proteome</keyword>
<dbReference type="Proteomes" id="UP000605970">
    <property type="component" value="Unassembled WGS sequence"/>
</dbReference>
<comment type="similarity">
    <text evidence="1">Belongs to the UDP-glycosyltransferase family.</text>
</comment>
<protein>
    <recommendedName>
        <fullName evidence="2">glucuronosyltransferase</fullName>
        <ecNumber evidence="2">2.4.1.17</ecNumber>
    </recommendedName>
</protein>
<dbReference type="OrthoDB" id="5835829at2759"/>
<evidence type="ECO:0000313" key="8">
    <source>
        <dbReference type="Proteomes" id="UP000605970"/>
    </source>
</evidence>
<keyword evidence="3" id="KW-0328">Glycosyltransferase</keyword>
<dbReference type="PANTHER" id="PTHR48043">
    <property type="entry name" value="EG:EG0003.4 PROTEIN-RELATED"/>
    <property type="match status" value="1"/>
</dbReference>
<dbReference type="InterPro" id="IPR050271">
    <property type="entry name" value="UDP-glycosyltransferase"/>
</dbReference>
<proteinExistence type="inferred from homology"/>
<gene>
    <name evidence="7" type="ORF">Mgra_00004808</name>
</gene>
<evidence type="ECO:0000256" key="5">
    <source>
        <dbReference type="ARBA" id="ARBA00047475"/>
    </source>
</evidence>
<comment type="catalytic activity">
    <reaction evidence="5">
        <text>glucuronate acceptor + UDP-alpha-D-glucuronate = acceptor beta-D-glucuronoside + UDP + H(+)</text>
        <dbReference type="Rhea" id="RHEA:21032"/>
        <dbReference type="ChEBI" id="CHEBI:15378"/>
        <dbReference type="ChEBI" id="CHEBI:58052"/>
        <dbReference type="ChEBI" id="CHEBI:58223"/>
        <dbReference type="ChEBI" id="CHEBI:132367"/>
        <dbReference type="ChEBI" id="CHEBI:132368"/>
        <dbReference type="EC" id="2.4.1.17"/>
    </reaction>
</comment>
<dbReference type="AlphaFoldDB" id="A0A8S9ZR10"/>
<dbReference type="GO" id="GO:0015020">
    <property type="term" value="F:glucuronosyltransferase activity"/>
    <property type="evidence" value="ECO:0007669"/>
    <property type="project" value="UniProtKB-EC"/>
</dbReference>
<dbReference type="SUPFAM" id="SSF53756">
    <property type="entry name" value="UDP-Glycosyltransferase/glycogen phosphorylase"/>
    <property type="match status" value="1"/>
</dbReference>
<sequence length="725" mass="83004">MGNLFALIFLIIFNFIVPILSNDILFLADGQYYSHYVLAPIFYSIFLNLKKVVFADKGREHRLRDRMKYSIRTYKLAIILKENGKHVTFLIANYGNNPKIEPNNASDLNINEEIEQLNNQGINAIKVEMDHRFEGTFSANLGGHNLPSNWEEEQISTDLPLYWTLTKCRTVTFYQGSLILKLLWPRENPSPMDLDNSAGLHFWSFFHKNILVQGLTLCKTPTSNAVIRNESLLEYLRSMQFSLGIAEIGSITSGFALFYELGIANTIATSATPAIPAFYHFLGLGIPIEVPGNKPILSKIICFDKVIILNQHYSAQKGDGLKGAEILKHGSNRQRQNKVNILNLIENFQNIYSTEYNEIYVYAQQWYKGINNLKQIPPLTQLFANVRYFLVNHSNIVAYKRPNLSKQLNEKVGYIGGVAIGDEMLKTYKRKVLTRASINVVHNTTRKTLKLFLKKKDCLGFLSIGTLATFNRINREKLIVMFETFAKHSQCDFLVRIPSDLLSTDGVNIPENVTIIEEYIQQRKILAQRNTKIAIIHCGQNSLTEALYAGVPVICIPLLGDQRYNASVVEYKNVGIWVSAKDFHLQFDKAMEDILTSECPHFFGCFCNGRNKYEKNVQKLAKQLHKQEAKPKEIFLSAVQNAIESNIPYDHSIHPGEINFKKTIFKCKETEKYNLLCALYPSLYIITSVRQMSISNTNTSNLRIFCVQYQYLLVYKCWLMFGKFK</sequence>
<keyword evidence="6" id="KW-0812">Transmembrane</keyword>
<evidence type="ECO:0000313" key="7">
    <source>
        <dbReference type="EMBL" id="KAF7635716.1"/>
    </source>
</evidence>
<keyword evidence="6" id="KW-1133">Transmembrane helix</keyword>
<evidence type="ECO:0000256" key="6">
    <source>
        <dbReference type="SAM" id="Phobius"/>
    </source>
</evidence>
<dbReference type="EC" id="2.4.1.17" evidence="2"/>
<accession>A0A8S9ZR10</accession>
<keyword evidence="4" id="KW-0808">Transferase</keyword>
<dbReference type="EMBL" id="JABEBT010000038">
    <property type="protein sequence ID" value="KAF7635716.1"/>
    <property type="molecule type" value="Genomic_DNA"/>
</dbReference>
<evidence type="ECO:0000256" key="4">
    <source>
        <dbReference type="ARBA" id="ARBA00022679"/>
    </source>
</evidence>
<dbReference type="Pfam" id="PF00201">
    <property type="entry name" value="UDPGT"/>
    <property type="match status" value="1"/>
</dbReference>
<dbReference type="InterPro" id="IPR002213">
    <property type="entry name" value="UDP_glucos_trans"/>
</dbReference>
<dbReference type="PANTHER" id="PTHR48043:SF22">
    <property type="entry name" value="GLUCURONOSYLTRANSFERASE"/>
    <property type="match status" value="1"/>
</dbReference>
<evidence type="ECO:0000256" key="2">
    <source>
        <dbReference type="ARBA" id="ARBA00012544"/>
    </source>
</evidence>
<evidence type="ECO:0000256" key="3">
    <source>
        <dbReference type="ARBA" id="ARBA00022676"/>
    </source>
</evidence>
<organism evidence="7 8">
    <name type="scientific">Meloidogyne graminicola</name>
    <dbReference type="NCBI Taxonomy" id="189291"/>
    <lineage>
        <taxon>Eukaryota</taxon>
        <taxon>Metazoa</taxon>
        <taxon>Ecdysozoa</taxon>
        <taxon>Nematoda</taxon>
        <taxon>Chromadorea</taxon>
        <taxon>Rhabditida</taxon>
        <taxon>Tylenchina</taxon>
        <taxon>Tylenchomorpha</taxon>
        <taxon>Tylenchoidea</taxon>
        <taxon>Meloidogynidae</taxon>
        <taxon>Meloidogyninae</taxon>
        <taxon>Meloidogyne</taxon>
    </lineage>
</organism>
<keyword evidence="6" id="KW-0472">Membrane</keyword>
<evidence type="ECO:0000256" key="1">
    <source>
        <dbReference type="ARBA" id="ARBA00009995"/>
    </source>
</evidence>
<feature type="transmembrane region" description="Helical" evidence="6">
    <location>
        <begin position="31"/>
        <end position="49"/>
    </location>
</feature>
<name>A0A8S9ZR10_9BILA</name>
<reference evidence="7" key="1">
    <citation type="journal article" date="2020" name="Ecol. Evol.">
        <title>Genome structure and content of the rice root-knot nematode (Meloidogyne graminicola).</title>
        <authorList>
            <person name="Phan N.T."/>
            <person name="Danchin E.G.J."/>
            <person name="Klopp C."/>
            <person name="Perfus-Barbeoch L."/>
            <person name="Kozlowski D.K."/>
            <person name="Koutsovoulos G.D."/>
            <person name="Lopez-Roques C."/>
            <person name="Bouchez O."/>
            <person name="Zahm M."/>
            <person name="Besnard G."/>
            <person name="Bellafiore S."/>
        </authorList>
    </citation>
    <scope>NUCLEOTIDE SEQUENCE</scope>
    <source>
        <strain evidence="7">VN-18</strain>
    </source>
</reference>
<comment type="caution">
    <text evidence="7">The sequence shown here is derived from an EMBL/GenBank/DDBJ whole genome shotgun (WGS) entry which is preliminary data.</text>
</comment>
<dbReference type="Gene3D" id="3.40.50.2000">
    <property type="entry name" value="Glycogen Phosphorylase B"/>
    <property type="match status" value="1"/>
</dbReference>